<dbReference type="Gene3D" id="2.30.110.10">
    <property type="entry name" value="Electron Transport, Fmn-binding Protein, Chain A"/>
    <property type="match status" value="1"/>
</dbReference>
<evidence type="ECO:0000259" key="5">
    <source>
        <dbReference type="Pfam" id="PF12766"/>
    </source>
</evidence>
<dbReference type="Pfam" id="PF12766">
    <property type="entry name" value="Pyridox_oxase_2"/>
    <property type="match status" value="1"/>
</dbReference>
<keyword evidence="2" id="KW-0285">Flavoprotein</keyword>
<organism evidence="6 7">
    <name type="scientific">Lentiprolixibacter aurantiacus</name>
    <dbReference type="NCBI Taxonomy" id="2993939"/>
    <lineage>
        <taxon>Bacteria</taxon>
        <taxon>Pseudomonadati</taxon>
        <taxon>Bacteroidota</taxon>
        <taxon>Flavobacteriia</taxon>
        <taxon>Flavobacteriales</taxon>
        <taxon>Flavobacteriaceae</taxon>
        <taxon>Lentiprolixibacter</taxon>
    </lineage>
</organism>
<dbReference type="InterPro" id="IPR012349">
    <property type="entry name" value="Split_barrel_FMN-bd"/>
</dbReference>
<name>A0AAE3MLK4_9FLAO</name>
<comment type="caution">
    <text evidence="6">The sequence shown here is derived from an EMBL/GenBank/DDBJ whole genome shotgun (WGS) entry which is preliminary data.</text>
</comment>
<dbReference type="RefSeq" id="WP_266013875.1">
    <property type="nucleotide sequence ID" value="NZ_JAPFQP010000003.1"/>
</dbReference>
<dbReference type="PANTHER" id="PTHR10851">
    <property type="entry name" value="PYRIDOXINE-5-PHOSPHATE OXIDASE"/>
    <property type="match status" value="1"/>
</dbReference>
<evidence type="ECO:0000256" key="3">
    <source>
        <dbReference type="ARBA" id="ARBA00022643"/>
    </source>
</evidence>
<dbReference type="GO" id="GO:0008615">
    <property type="term" value="P:pyridoxine biosynthetic process"/>
    <property type="evidence" value="ECO:0007669"/>
    <property type="project" value="InterPro"/>
</dbReference>
<evidence type="ECO:0000313" key="7">
    <source>
        <dbReference type="Proteomes" id="UP001207116"/>
    </source>
</evidence>
<dbReference type="PANTHER" id="PTHR10851:SF3">
    <property type="entry name" value="PYRIDOXINE_PYRIDOXAMINE 5'-PHOSPHATE OXIDASE 2"/>
    <property type="match status" value="1"/>
</dbReference>
<evidence type="ECO:0000256" key="1">
    <source>
        <dbReference type="ARBA" id="ARBA00001917"/>
    </source>
</evidence>
<reference evidence="6" key="1">
    <citation type="submission" date="2022-11" db="EMBL/GenBank/DDBJ databases">
        <title>The characterization of three novel Bacteroidetes species and genomic analysis of their roles in tidal elemental geochemical cycles.</title>
        <authorList>
            <person name="Ma K.-J."/>
        </authorList>
    </citation>
    <scope>NUCLEOTIDE SEQUENCE</scope>
    <source>
        <strain evidence="6">M415</strain>
    </source>
</reference>
<dbReference type="InterPro" id="IPR000659">
    <property type="entry name" value="Pyridox_Oxase"/>
</dbReference>
<dbReference type="SUPFAM" id="SSF50475">
    <property type="entry name" value="FMN-binding split barrel"/>
    <property type="match status" value="1"/>
</dbReference>
<dbReference type="GO" id="GO:0004733">
    <property type="term" value="F:pyridoxamine phosphate oxidase activity"/>
    <property type="evidence" value="ECO:0007669"/>
    <property type="project" value="InterPro"/>
</dbReference>
<proteinExistence type="predicted"/>
<dbReference type="InterPro" id="IPR024624">
    <property type="entry name" value="Pyridox_Oxase_Alr4036_FMN-bd"/>
</dbReference>
<protein>
    <submittedName>
        <fullName evidence="6">Pyridoxamine 5'-phosphate oxidase family protein</fullName>
    </submittedName>
</protein>
<comment type="cofactor">
    <cofactor evidence="1">
        <name>FMN</name>
        <dbReference type="ChEBI" id="CHEBI:58210"/>
    </cofactor>
</comment>
<evidence type="ECO:0000256" key="2">
    <source>
        <dbReference type="ARBA" id="ARBA00022630"/>
    </source>
</evidence>
<dbReference type="GO" id="GO:0010181">
    <property type="term" value="F:FMN binding"/>
    <property type="evidence" value="ECO:0007669"/>
    <property type="project" value="InterPro"/>
</dbReference>
<dbReference type="EMBL" id="JAPFQP010000003">
    <property type="protein sequence ID" value="MCX2720005.1"/>
    <property type="molecule type" value="Genomic_DNA"/>
</dbReference>
<sequence>MLDNYFDEIREELGKGATQKGHPFRYFTLATVGMEMLPRQRTVVLRRLDEDLKLTFYTDARSKKMMHLKENNRVGLMFFDPKKLLQIRIEGLARVIKDEDTLKKYWPGIQPKARKDYTTVAAPGTFLEHPDQLEYLDEENHFSMVTVEAFKMEYLKLKRPYHIRVRFSKRKNLWTSEYLVP</sequence>
<keyword evidence="4" id="KW-0560">Oxidoreductase</keyword>
<accession>A0AAE3MLK4</accession>
<keyword evidence="7" id="KW-1185">Reference proteome</keyword>
<dbReference type="Proteomes" id="UP001207116">
    <property type="component" value="Unassembled WGS sequence"/>
</dbReference>
<evidence type="ECO:0000313" key="6">
    <source>
        <dbReference type="EMBL" id="MCX2720005.1"/>
    </source>
</evidence>
<gene>
    <name evidence="6" type="ORF">OO016_10370</name>
</gene>
<evidence type="ECO:0000256" key="4">
    <source>
        <dbReference type="ARBA" id="ARBA00023002"/>
    </source>
</evidence>
<dbReference type="AlphaFoldDB" id="A0AAE3MLK4"/>
<keyword evidence="3" id="KW-0288">FMN</keyword>
<feature type="domain" description="Pyridoxamine 5'-phosphate oxidase Alr4036 family FMN-binding" evidence="5">
    <location>
        <begin position="17"/>
        <end position="96"/>
    </location>
</feature>